<reference evidence="5 6" key="1">
    <citation type="submission" date="2019-07" db="EMBL/GenBank/DDBJ databases">
        <title>Whole genome shotgun sequence of Oceanobacillus sojae NBRC 105379.</title>
        <authorList>
            <person name="Hosoyama A."/>
            <person name="Uohara A."/>
            <person name="Ohji S."/>
            <person name="Ichikawa N."/>
        </authorList>
    </citation>
    <scope>NUCLEOTIDE SEQUENCE [LARGE SCALE GENOMIC DNA]</scope>
    <source>
        <strain evidence="5 6">NBRC 105379</strain>
    </source>
</reference>
<dbReference type="SMART" id="SM00866">
    <property type="entry name" value="UTRA"/>
    <property type="match status" value="1"/>
</dbReference>
<dbReference type="GO" id="GO:0003677">
    <property type="term" value="F:DNA binding"/>
    <property type="evidence" value="ECO:0007669"/>
    <property type="project" value="UniProtKB-KW"/>
</dbReference>
<dbReference type="Gene3D" id="3.40.1410.10">
    <property type="entry name" value="Chorismate lyase-like"/>
    <property type="match status" value="1"/>
</dbReference>
<evidence type="ECO:0000256" key="2">
    <source>
        <dbReference type="ARBA" id="ARBA00023125"/>
    </source>
</evidence>
<dbReference type="RefSeq" id="WP_147209503.1">
    <property type="nucleotide sequence ID" value="NZ_BJYM01000004.1"/>
</dbReference>
<evidence type="ECO:0000313" key="6">
    <source>
        <dbReference type="Proteomes" id="UP000321558"/>
    </source>
</evidence>
<dbReference type="SUPFAM" id="SSF46785">
    <property type="entry name" value="Winged helix' DNA-binding domain"/>
    <property type="match status" value="1"/>
</dbReference>
<evidence type="ECO:0000313" key="5">
    <source>
        <dbReference type="EMBL" id="GEN86444.1"/>
    </source>
</evidence>
<dbReference type="Pfam" id="PF00392">
    <property type="entry name" value="GntR"/>
    <property type="match status" value="1"/>
</dbReference>
<dbReference type="SUPFAM" id="SSF64288">
    <property type="entry name" value="Chorismate lyase-like"/>
    <property type="match status" value="1"/>
</dbReference>
<dbReference type="InterPro" id="IPR036390">
    <property type="entry name" value="WH_DNA-bd_sf"/>
</dbReference>
<dbReference type="SMART" id="SM00345">
    <property type="entry name" value="HTH_GNTR"/>
    <property type="match status" value="1"/>
</dbReference>
<proteinExistence type="predicted"/>
<evidence type="ECO:0000259" key="4">
    <source>
        <dbReference type="PROSITE" id="PS50949"/>
    </source>
</evidence>
<dbReference type="Pfam" id="PF07702">
    <property type="entry name" value="UTRA"/>
    <property type="match status" value="1"/>
</dbReference>
<dbReference type="PRINTS" id="PR00035">
    <property type="entry name" value="HTHGNTR"/>
</dbReference>
<feature type="domain" description="HTH gntR-type" evidence="4">
    <location>
        <begin position="8"/>
        <end position="76"/>
    </location>
</feature>
<sequence length="241" mass="27704">MNLREDARHLYLQVMDKIKAGIEDGLYKEEEKLPSEYELSKQLGVSRATLREALRMLEEDNIVTRRHGVGTFVNTKPLFQAGIEELSSVTQMIKQSGKKPGTQYISTDILDATEQEKRDFSNPDLEYVTAIERIRTADDVPVVFCVDKAPASYLSLEKLREMASIFSTIEAASEKQITYAVANIEPITYHERIYSILQCTPDQPLLLLKQMHYTSNDEGVLYSMNYFRADMFSFQVVRRRL</sequence>
<dbReference type="GO" id="GO:0003700">
    <property type="term" value="F:DNA-binding transcription factor activity"/>
    <property type="evidence" value="ECO:0007669"/>
    <property type="project" value="InterPro"/>
</dbReference>
<dbReference type="OrthoDB" id="149756at2"/>
<keyword evidence="2" id="KW-0238">DNA-binding</keyword>
<dbReference type="InterPro" id="IPR036388">
    <property type="entry name" value="WH-like_DNA-bd_sf"/>
</dbReference>
<dbReference type="GO" id="GO:0045892">
    <property type="term" value="P:negative regulation of DNA-templated transcription"/>
    <property type="evidence" value="ECO:0007669"/>
    <property type="project" value="TreeGrafter"/>
</dbReference>
<evidence type="ECO:0000256" key="3">
    <source>
        <dbReference type="ARBA" id="ARBA00023163"/>
    </source>
</evidence>
<comment type="caution">
    <text evidence="5">The sequence shown here is derived from an EMBL/GenBank/DDBJ whole genome shotgun (WGS) entry which is preliminary data.</text>
</comment>
<dbReference type="Proteomes" id="UP000321558">
    <property type="component" value="Unassembled WGS sequence"/>
</dbReference>
<dbReference type="EMBL" id="BJYM01000004">
    <property type="protein sequence ID" value="GEN86444.1"/>
    <property type="molecule type" value="Genomic_DNA"/>
</dbReference>
<dbReference type="InterPro" id="IPR050679">
    <property type="entry name" value="Bact_HTH_transcr_reg"/>
</dbReference>
<keyword evidence="1" id="KW-0805">Transcription regulation</keyword>
<dbReference type="InterPro" id="IPR000524">
    <property type="entry name" value="Tscrpt_reg_HTH_GntR"/>
</dbReference>
<evidence type="ECO:0000256" key="1">
    <source>
        <dbReference type="ARBA" id="ARBA00023015"/>
    </source>
</evidence>
<accession>A0A511ZG64</accession>
<dbReference type="STRING" id="582851.GCA_900162665_00446"/>
<dbReference type="CDD" id="cd07377">
    <property type="entry name" value="WHTH_GntR"/>
    <property type="match status" value="1"/>
</dbReference>
<organism evidence="5 6">
    <name type="scientific">Oceanobacillus sojae</name>
    <dbReference type="NCBI Taxonomy" id="582851"/>
    <lineage>
        <taxon>Bacteria</taxon>
        <taxon>Bacillati</taxon>
        <taxon>Bacillota</taxon>
        <taxon>Bacilli</taxon>
        <taxon>Bacillales</taxon>
        <taxon>Bacillaceae</taxon>
        <taxon>Oceanobacillus</taxon>
    </lineage>
</organism>
<gene>
    <name evidence="5" type="ORF">OSO01_11830</name>
</gene>
<dbReference type="InterPro" id="IPR011663">
    <property type="entry name" value="UTRA"/>
</dbReference>
<dbReference type="PANTHER" id="PTHR44846">
    <property type="entry name" value="MANNOSYL-D-GLYCERATE TRANSPORT/METABOLISM SYSTEM REPRESSOR MNGR-RELATED"/>
    <property type="match status" value="1"/>
</dbReference>
<keyword evidence="6" id="KW-1185">Reference proteome</keyword>
<dbReference type="Gene3D" id="1.10.10.10">
    <property type="entry name" value="Winged helix-like DNA-binding domain superfamily/Winged helix DNA-binding domain"/>
    <property type="match status" value="1"/>
</dbReference>
<name>A0A511ZG64_9BACI</name>
<dbReference type="AlphaFoldDB" id="A0A511ZG64"/>
<dbReference type="PROSITE" id="PS50949">
    <property type="entry name" value="HTH_GNTR"/>
    <property type="match status" value="1"/>
</dbReference>
<dbReference type="InterPro" id="IPR028978">
    <property type="entry name" value="Chorismate_lyase_/UTRA_dom_sf"/>
</dbReference>
<protein>
    <submittedName>
        <fullName evidence="5">GntR family transcriptional regulator</fullName>
    </submittedName>
</protein>
<keyword evidence="3" id="KW-0804">Transcription</keyword>
<dbReference type="PANTHER" id="PTHR44846:SF17">
    <property type="entry name" value="GNTR-FAMILY TRANSCRIPTIONAL REGULATOR"/>
    <property type="match status" value="1"/>
</dbReference>